<dbReference type="InterPro" id="IPR052058">
    <property type="entry name" value="Alcohol_O-acetyltransferase"/>
</dbReference>
<gene>
    <name evidence="1" type="ORF">FB45DRAFT_512395</name>
</gene>
<dbReference type="PANTHER" id="PTHR28037">
    <property type="entry name" value="ALCOHOL O-ACETYLTRANSFERASE 1-RELATED"/>
    <property type="match status" value="1"/>
</dbReference>
<proteinExistence type="predicted"/>
<dbReference type="AlphaFoldDB" id="A0AAD7BY20"/>
<evidence type="ECO:0000313" key="1">
    <source>
        <dbReference type="EMBL" id="KAJ7632700.1"/>
    </source>
</evidence>
<dbReference type="EMBL" id="JARKIF010000008">
    <property type="protein sequence ID" value="KAJ7632700.1"/>
    <property type="molecule type" value="Genomic_DNA"/>
</dbReference>
<organism evidence="1 2">
    <name type="scientific">Roridomyces roridus</name>
    <dbReference type="NCBI Taxonomy" id="1738132"/>
    <lineage>
        <taxon>Eukaryota</taxon>
        <taxon>Fungi</taxon>
        <taxon>Dikarya</taxon>
        <taxon>Basidiomycota</taxon>
        <taxon>Agaricomycotina</taxon>
        <taxon>Agaricomycetes</taxon>
        <taxon>Agaricomycetidae</taxon>
        <taxon>Agaricales</taxon>
        <taxon>Marasmiineae</taxon>
        <taxon>Mycenaceae</taxon>
        <taxon>Roridomyces</taxon>
    </lineage>
</organism>
<dbReference type="InterPro" id="IPR023213">
    <property type="entry name" value="CAT-like_dom_sf"/>
</dbReference>
<evidence type="ECO:0000313" key="2">
    <source>
        <dbReference type="Proteomes" id="UP001221142"/>
    </source>
</evidence>
<reference evidence="1" key="1">
    <citation type="submission" date="2023-03" db="EMBL/GenBank/DDBJ databases">
        <title>Massive genome expansion in bonnet fungi (Mycena s.s.) driven by repeated elements and novel gene families across ecological guilds.</title>
        <authorList>
            <consortium name="Lawrence Berkeley National Laboratory"/>
            <person name="Harder C.B."/>
            <person name="Miyauchi S."/>
            <person name="Viragh M."/>
            <person name="Kuo A."/>
            <person name="Thoen E."/>
            <person name="Andreopoulos B."/>
            <person name="Lu D."/>
            <person name="Skrede I."/>
            <person name="Drula E."/>
            <person name="Henrissat B."/>
            <person name="Morin E."/>
            <person name="Kohler A."/>
            <person name="Barry K."/>
            <person name="LaButti K."/>
            <person name="Morin E."/>
            <person name="Salamov A."/>
            <person name="Lipzen A."/>
            <person name="Mereny Z."/>
            <person name="Hegedus B."/>
            <person name="Baldrian P."/>
            <person name="Stursova M."/>
            <person name="Weitz H."/>
            <person name="Taylor A."/>
            <person name="Grigoriev I.V."/>
            <person name="Nagy L.G."/>
            <person name="Martin F."/>
            <person name="Kauserud H."/>
        </authorList>
    </citation>
    <scope>NUCLEOTIDE SEQUENCE</scope>
    <source>
        <strain evidence="1">9284</strain>
    </source>
</reference>
<name>A0AAD7BY20_9AGAR</name>
<dbReference type="Gene3D" id="3.30.559.10">
    <property type="entry name" value="Chloramphenicol acetyltransferase-like domain"/>
    <property type="match status" value="1"/>
</dbReference>
<protein>
    <submittedName>
        <fullName evidence="1">Uncharacterized protein</fullName>
    </submittedName>
</protein>
<comment type="caution">
    <text evidence="1">The sequence shown here is derived from an EMBL/GenBank/DDBJ whole genome shotgun (WGS) entry which is preliminary data.</text>
</comment>
<dbReference type="PANTHER" id="PTHR28037:SF1">
    <property type="entry name" value="ALCOHOL O-ACETYLTRANSFERASE 1-RELATED"/>
    <property type="match status" value="1"/>
</dbReference>
<sequence>MAFWTTHPGNVFTRELGRNEESFFRDLQFSTGTADLHMHASISIHLPISSYDFQRAWLSVKALYPLLGATVDNESLPPKFVVQEERLRSVLPGEILRSSIPSADEARRMATALPNGPRKLSKNELARLTILSQSDDASRVHVVISIGHLITDGVGNASLLKEFLNFLATGETRTTHDLAARLSLAVAAESLVPSTRMSLPRQRWRHAAGSIISKIQDAKRTVNNTHMITICSTCTQGGQTLPRSFGPIATRQPARSAFFRTEFSPTESSDLIKSCRKHGITFGNALPVLAQAGFARLLCRRYVRGDISQQEWEFRKTQPYHSAGPQNIRPFLHKEWFEQGGRSNVTVNVGYFFFTLPYTPLGPATLAPGSAIPELGTLMSQPRFLLRCNMMKRQASRYLNHPLFFEVAAGRMEPRLERAREMAMKWEADPENYVLPTEVSKQNVSPIEQVNYGPINTHGWSTFGNIYNELARTYPYQSTEKSLIQLLKYQSFLHCRFGELYLASGTSEGRLYWFVMYDNNVYTADIIEEWVGEIKQATRFYLGNQVVPSKL</sequence>
<dbReference type="SUPFAM" id="SSF52777">
    <property type="entry name" value="CoA-dependent acyltransferases"/>
    <property type="match status" value="1"/>
</dbReference>
<accession>A0AAD7BY20</accession>
<keyword evidence="2" id="KW-1185">Reference proteome</keyword>
<dbReference type="Proteomes" id="UP001221142">
    <property type="component" value="Unassembled WGS sequence"/>
</dbReference>